<dbReference type="OrthoDB" id="10013823at2"/>
<feature type="transmembrane region" description="Helical" evidence="1">
    <location>
        <begin position="30"/>
        <end position="48"/>
    </location>
</feature>
<keyword evidence="1" id="KW-0472">Membrane</keyword>
<dbReference type="RefSeq" id="WP_112345288.1">
    <property type="nucleotide sequence ID" value="NZ_QMKK01000056.1"/>
</dbReference>
<organism evidence="2 3">
    <name type="scientific">Rhizobium tropici</name>
    <dbReference type="NCBI Taxonomy" id="398"/>
    <lineage>
        <taxon>Bacteria</taxon>
        <taxon>Pseudomonadati</taxon>
        <taxon>Pseudomonadota</taxon>
        <taxon>Alphaproteobacteria</taxon>
        <taxon>Hyphomicrobiales</taxon>
        <taxon>Rhizobiaceae</taxon>
        <taxon>Rhizobium/Agrobacterium group</taxon>
        <taxon>Rhizobium</taxon>
    </lineage>
</organism>
<dbReference type="Proteomes" id="UP000251205">
    <property type="component" value="Unassembled WGS sequence"/>
</dbReference>
<accession>A0A329Y742</accession>
<dbReference type="EMBL" id="QMKK01000056">
    <property type="protein sequence ID" value="RAX37854.1"/>
    <property type="molecule type" value="Genomic_DNA"/>
</dbReference>
<reference evidence="2 3" key="1">
    <citation type="submission" date="2018-06" db="EMBL/GenBank/DDBJ databases">
        <title>Whole Genome Sequence of an efficient microsymbiont, Rhizobium tropici.</title>
        <authorList>
            <person name="Srinivasan R."/>
            <person name="Singh H.V."/>
            <person name="Srivastava R."/>
            <person name="Kumari B."/>
            <person name="Radhakrishna A."/>
        </authorList>
    </citation>
    <scope>NUCLEOTIDE SEQUENCE [LARGE SCALE GENOMIC DNA]</scope>
    <source>
        <strain evidence="2 3">IGFRI Rhizo-19</strain>
    </source>
</reference>
<evidence type="ECO:0000313" key="2">
    <source>
        <dbReference type="EMBL" id="RAX37854.1"/>
    </source>
</evidence>
<evidence type="ECO:0000313" key="3">
    <source>
        <dbReference type="Proteomes" id="UP000251205"/>
    </source>
</evidence>
<sequence length="186" mass="19862">MPILILIFMGVFGGIGAAMAGSRGRSGVAWFFICAFTGLFGIIILALIGSSSVPATAQLAAPSSQGPDLKKRWSTLVDLDPDIAAASAKARSYGQECEDILADKYLTLNDKAYLSAALEKAIAGFQSQAQERQVMIRQQGDDSGEIKGPLGISKYARKEDRFVIVSGPFVGNSFTTHDDMVRFFSA</sequence>
<keyword evidence="1" id="KW-0812">Transmembrane</keyword>
<comment type="caution">
    <text evidence="2">The sequence shown here is derived from an EMBL/GenBank/DDBJ whole genome shotgun (WGS) entry which is preliminary data.</text>
</comment>
<evidence type="ECO:0000256" key="1">
    <source>
        <dbReference type="SAM" id="Phobius"/>
    </source>
</evidence>
<keyword evidence="1" id="KW-1133">Transmembrane helix</keyword>
<gene>
    <name evidence="2" type="ORF">DQ393_29645</name>
</gene>
<dbReference type="AlphaFoldDB" id="A0A329Y742"/>
<protein>
    <submittedName>
        <fullName evidence="2">Uncharacterized protein</fullName>
    </submittedName>
</protein>
<name>A0A329Y742_RHITR</name>
<proteinExistence type="predicted"/>